<evidence type="ECO:0000256" key="2">
    <source>
        <dbReference type="ARBA" id="ARBA00022448"/>
    </source>
</evidence>
<sequence length="481" mass="50267">MPDTSETSPSAFKRLTLVGGPLALAVTLQIAPPPGLTPEGWHLSGIVVWMVIWWLGQAVPMAGTALLPVVLIPLMGIAPIDEVTAQYANPLIFLFLGGFLMASAMQVHGLHRRIALAIVGYAGEAAGRIAGGFMLATALLSMWISNTATAMMMYAVALSVIEFVAAQNDNPEAARRFGVRLMLGIAYGASIGGVATLIGTPGNALLASVLRESYGIEIGFGQWMLLGLPLTLIMLPYAHFLLRRMFPSHGLQLTGAHGLIRAERAALGPMSRAEISVAVVFAAMALGWMTRGALGLPISDAGIGVAGALILFVLPDGRGGPVLRWEATQYLPWGVLILLGGGLALARGIEVTGLGDWIGSGLAGLHGLPLWALILTVIVTAIVLTEVTSNTAVTATFVPVLAAVALGLGVDVPWLTLPVALASSMAFMMPIATPPNAIVFSWQGLRLSDMLRAGFAMHLLSICGIFAVVELLAPLIFGLTR</sequence>
<keyword evidence="8" id="KW-1185">Reference proteome</keyword>
<keyword evidence="4 6" id="KW-1133">Transmembrane helix</keyword>
<evidence type="ECO:0000256" key="4">
    <source>
        <dbReference type="ARBA" id="ARBA00022989"/>
    </source>
</evidence>
<name>A0ABT2ZW41_9RHOB</name>
<protein>
    <submittedName>
        <fullName evidence="7">DASS family sodium-coupled anion symporter</fullName>
    </submittedName>
</protein>
<comment type="caution">
    <text evidence="7">The sequence shown here is derived from an EMBL/GenBank/DDBJ whole genome shotgun (WGS) entry which is preliminary data.</text>
</comment>
<evidence type="ECO:0000256" key="6">
    <source>
        <dbReference type="SAM" id="Phobius"/>
    </source>
</evidence>
<feature type="transmembrane region" description="Helical" evidence="6">
    <location>
        <begin position="177"/>
        <end position="200"/>
    </location>
</feature>
<evidence type="ECO:0000313" key="8">
    <source>
        <dbReference type="Proteomes" id="UP001526166"/>
    </source>
</evidence>
<feature type="transmembrane region" description="Helical" evidence="6">
    <location>
        <begin position="143"/>
        <end position="165"/>
    </location>
</feature>
<dbReference type="RefSeq" id="WP_263847162.1">
    <property type="nucleotide sequence ID" value="NZ_JAOWKW010000002.1"/>
</dbReference>
<dbReference type="Pfam" id="PF00939">
    <property type="entry name" value="Na_sulph_symp"/>
    <property type="match status" value="1"/>
</dbReference>
<evidence type="ECO:0000256" key="5">
    <source>
        <dbReference type="ARBA" id="ARBA00023136"/>
    </source>
</evidence>
<accession>A0ABT2ZW41</accession>
<proteinExistence type="predicted"/>
<evidence type="ECO:0000256" key="3">
    <source>
        <dbReference type="ARBA" id="ARBA00022692"/>
    </source>
</evidence>
<dbReference type="EMBL" id="JAOWKW010000002">
    <property type="protein sequence ID" value="MCV2877962.1"/>
    <property type="molecule type" value="Genomic_DNA"/>
</dbReference>
<feature type="transmembrane region" description="Helical" evidence="6">
    <location>
        <begin position="361"/>
        <end position="384"/>
    </location>
</feature>
<feature type="transmembrane region" description="Helical" evidence="6">
    <location>
        <begin position="87"/>
        <end position="107"/>
    </location>
</feature>
<dbReference type="Proteomes" id="UP001526166">
    <property type="component" value="Unassembled WGS sequence"/>
</dbReference>
<feature type="transmembrane region" description="Helical" evidence="6">
    <location>
        <begin position="391"/>
        <end position="408"/>
    </location>
</feature>
<dbReference type="InterPro" id="IPR031312">
    <property type="entry name" value="Na/sul_symport_CS"/>
</dbReference>
<feature type="transmembrane region" description="Helical" evidence="6">
    <location>
        <begin position="453"/>
        <end position="477"/>
    </location>
</feature>
<feature type="transmembrane region" description="Helical" evidence="6">
    <location>
        <begin position="330"/>
        <end position="349"/>
    </location>
</feature>
<dbReference type="PANTHER" id="PTHR10283">
    <property type="entry name" value="SOLUTE CARRIER FAMILY 13 MEMBER"/>
    <property type="match status" value="1"/>
</dbReference>
<evidence type="ECO:0000256" key="1">
    <source>
        <dbReference type="ARBA" id="ARBA00004141"/>
    </source>
</evidence>
<keyword evidence="2" id="KW-0813">Transport</keyword>
<gene>
    <name evidence="7" type="ORF">OE699_03775</name>
</gene>
<dbReference type="PANTHER" id="PTHR10283:SF82">
    <property type="entry name" value="SOLUTE CARRIER FAMILY 13 MEMBER 2"/>
    <property type="match status" value="1"/>
</dbReference>
<keyword evidence="3 6" id="KW-0812">Transmembrane</keyword>
<feature type="transmembrane region" description="Helical" evidence="6">
    <location>
        <begin position="51"/>
        <end position="75"/>
    </location>
</feature>
<dbReference type="PROSITE" id="PS01271">
    <property type="entry name" value="NA_SULFATE"/>
    <property type="match status" value="1"/>
</dbReference>
<comment type="subcellular location">
    <subcellularLocation>
        <location evidence="1">Membrane</location>
        <topology evidence="1">Multi-pass membrane protein</topology>
    </subcellularLocation>
</comment>
<keyword evidence="5 6" id="KW-0472">Membrane</keyword>
<feature type="transmembrane region" description="Helical" evidence="6">
    <location>
        <begin position="296"/>
        <end position="314"/>
    </location>
</feature>
<evidence type="ECO:0000313" key="7">
    <source>
        <dbReference type="EMBL" id="MCV2877962.1"/>
    </source>
</evidence>
<organism evidence="7 8">
    <name type="scientific">Sedimentimonas flavescens</name>
    <dbReference type="NCBI Taxonomy" id="2851012"/>
    <lineage>
        <taxon>Bacteria</taxon>
        <taxon>Pseudomonadati</taxon>
        <taxon>Pseudomonadota</taxon>
        <taxon>Alphaproteobacteria</taxon>
        <taxon>Rhodobacterales</taxon>
        <taxon>Rhodobacter group</taxon>
        <taxon>Sedimentimonas</taxon>
    </lineage>
</organism>
<reference evidence="7 8" key="1">
    <citation type="submission" date="2022-10" db="EMBL/GenBank/DDBJ databases">
        <title>Sinirhodobacter sp. nov., isolated from ocean surface sediments.</title>
        <authorList>
            <person name="He W."/>
            <person name="Wang L."/>
            <person name="Zhang D.-F."/>
        </authorList>
    </citation>
    <scope>NUCLEOTIDE SEQUENCE [LARGE SCALE GENOMIC DNA]</scope>
    <source>
        <strain evidence="7 8">WL0115</strain>
    </source>
</reference>
<feature type="transmembrane region" description="Helical" evidence="6">
    <location>
        <begin position="220"/>
        <end position="242"/>
    </location>
</feature>
<dbReference type="NCBIfam" id="TIGR00785">
    <property type="entry name" value="dass"/>
    <property type="match status" value="1"/>
</dbReference>
<feature type="transmembrane region" description="Helical" evidence="6">
    <location>
        <begin position="414"/>
        <end position="432"/>
    </location>
</feature>
<dbReference type="InterPro" id="IPR001898">
    <property type="entry name" value="SLC13A/DASS"/>
</dbReference>
<feature type="transmembrane region" description="Helical" evidence="6">
    <location>
        <begin position="12"/>
        <end position="31"/>
    </location>
</feature>